<dbReference type="PANTHER" id="PTHR24286:SF209">
    <property type="entry name" value="BETA-AMYRIN 28-OXIDASE-LIKE"/>
    <property type="match status" value="1"/>
</dbReference>
<dbReference type="SUPFAM" id="SSF48264">
    <property type="entry name" value="Cytochrome P450"/>
    <property type="match status" value="1"/>
</dbReference>
<dbReference type="GO" id="GO:0004497">
    <property type="term" value="F:monooxygenase activity"/>
    <property type="evidence" value="ECO:0007669"/>
    <property type="project" value="InterPro"/>
</dbReference>
<dbReference type="EMBL" id="CM007903">
    <property type="protein sequence ID" value="OTF97688.1"/>
    <property type="molecule type" value="Genomic_DNA"/>
</dbReference>
<reference evidence="5" key="2">
    <citation type="submission" date="2017-02" db="EMBL/GenBank/DDBJ databases">
        <title>Sunflower complete genome.</title>
        <authorList>
            <person name="Langlade N."/>
            <person name="Munos S."/>
        </authorList>
    </citation>
    <scope>NUCLEOTIDE SEQUENCE [LARGE SCALE GENOMIC DNA]</scope>
    <source>
        <tissue evidence="5">Leaves</tissue>
    </source>
</reference>
<evidence type="ECO:0000313" key="5">
    <source>
        <dbReference type="EMBL" id="OTF97688.1"/>
    </source>
</evidence>
<keyword evidence="6" id="KW-1185">Reference proteome</keyword>
<evidence type="ECO:0000256" key="1">
    <source>
        <dbReference type="ARBA" id="ARBA00022723"/>
    </source>
</evidence>
<proteinExistence type="predicted"/>
<dbReference type="Gene3D" id="1.10.630.10">
    <property type="entry name" value="Cytochrome P450"/>
    <property type="match status" value="1"/>
</dbReference>
<dbReference type="AlphaFoldDB" id="A0A251SGC5"/>
<organism evidence="5 6">
    <name type="scientific">Helianthus annuus</name>
    <name type="common">Common sunflower</name>
    <dbReference type="NCBI Taxonomy" id="4232"/>
    <lineage>
        <taxon>Eukaryota</taxon>
        <taxon>Viridiplantae</taxon>
        <taxon>Streptophyta</taxon>
        <taxon>Embryophyta</taxon>
        <taxon>Tracheophyta</taxon>
        <taxon>Spermatophyta</taxon>
        <taxon>Magnoliopsida</taxon>
        <taxon>eudicotyledons</taxon>
        <taxon>Gunneridae</taxon>
        <taxon>Pentapetalae</taxon>
        <taxon>asterids</taxon>
        <taxon>campanulids</taxon>
        <taxon>Asterales</taxon>
        <taxon>Asteraceae</taxon>
        <taxon>Asteroideae</taxon>
        <taxon>Heliantheae alliance</taxon>
        <taxon>Heliantheae</taxon>
        <taxon>Helianthus</taxon>
    </lineage>
</organism>
<dbReference type="GO" id="GO:0020037">
    <property type="term" value="F:heme binding"/>
    <property type="evidence" value="ECO:0007669"/>
    <property type="project" value="InterPro"/>
</dbReference>
<name>A0A251SGC5_HELAN</name>
<dbReference type="InterPro" id="IPR036396">
    <property type="entry name" value="Cyt_P450_sf"/>
</dbReference>
<keyword evidence="3" id="KW-0472">Membrane</keyword>
<reference evidence="4 6" key="1">
    <citation type="journal article" date="2017" name="Nature">
        <title>The sunflower genome provides insights into oil metabolism, flowering and Asterid evolution.</title>
        <authorList>
            <person name="Badouin H."/>
            <person name="Gouzy J."/>
            <person name="Grassa C.J."/>
            <person name="Murat F."/>
            <person name="Staton S.E."/>
            <person name="Cottret L."/>
            <person name="Lelandais-Briere C."/>
            <person name="Owens G.L."/>
            <person name="Carrere S."/>
            <person name="Mayjonade B."/>
            <person name="Legrand L."/>
            <person name="Gill N."/>
            <person name="Kane N.C."/>
            <person name="Bowers J.E."/>
            <person name="Hubner S."/>
            <person name="Bellec A."/>
            <person name="Berard A."/>
            <person name="Berges H."/>
            <person name="Blanchet N."/>
            <person name="Boniface M.C."/>
            <person name="Brunel D."/>
            <person name="Catrice O."/>
            <person name="Chaidir N."/>
            <person name="Claudel C."/>
            <person name="Donnadieu C."/>
            <person name="Faraut T."/>
            <person name="Fievet G."/>
            <person name="Helmstetter N."/>
            <person name="King M."/>
            <person name="Knapp S.J."/>
            <person name="Lai Z."/>
            <person name="Le Paslier M.C."/>
            <person name="Lippi Y."/>
            <person name="Lorenzon L."/>
            <person name="Mandel J.R."/>
            <person name="Marage G."/>
            <person name="Marchand G."/>
            <person name="Marquand E."/>
            <person name="Bret-Mestries E."/>
            <person name="Morien E."/>
            <person name="Nambeesan S."/>
            <person name="Nguyen T."/>
            <person name="Pegot-Espagnet P."/>
            <person name="Pouilly N."/>
            <person name="Raftis F."/>
            <person name="Sallet E."/>
            <person name="Schiex T."/>
            <person name="Thomas J."/>
            <person name="Vandecasteele C."/>
            <person name="Vares D."/>
            <person name="Vear F."/>
            <person name="Vautrin S."/>
            <person name="Crespi M."/>
            <person name="Mangin B."/>
            <person name="Burke J.M."/>
            <person name="Salse J."/>
            <person name="Munos S."/>
            <person name="Vincourt P."/>
            <person name="Rieseberg L.H."/>
            <person name="Langlade N.B."/>
        </authorList>
    </citation>
    <scope>NUCLEOTIDE SEQUENCE [LARGE SCALE GENOMIC DNA]</scope>
    <source>
        <strain evidence="6">cv. SF193</strain>
        <tissue evidence="4">Leaves</tissue>
    </source>
</reference>
<evidence type="ECO:0000313" key="4">
    <source>
        <dbReference type="EMBL" id="KAF5768542.1"/>
    </source>
</evidence>
<dbReference type="PANTHER" id="PTHR24286">
    <property type="entry name" value="CYTOCHROME P450 26"/>
    <property type="match status" value="1"/>
</dbReference>
<evidence type="ECO:0000313" key="6">
    <source>
        <dbReference type="Proteomes" id="UP000215914"/>
    </source>
</evidence>
<reference evidence="4" key="3">
    <citation type="submission" date="2020-06" db="EMBL/GenBank/DDBJ databases">
        <title>Helianthus annuus Genome sequencing and assembly Release 2.</title>
        <authorList>
            <person name="Gouzy J."/>
            <person name="Langlade N."/>
            <person name="Munos S."/>
        </authorList>
    </citation>
    <scope>NUCLEOTIDE SEQUENCE</scope>
    <source>
        <tissue evidence="4">Leaves</tissue>
    </source>
</reference>
<keyword evidence="1" id="KW-0479">Metal-binding</keyword>
<keyword evidence="2" id="KW-0408">Iron</keyword>
<dbReference type="GO" id="GO:0016705">
    <property type="term" value="F:oxidoreductase activity, acting on paired donors, with incorporation or reduction of molecular oxygen"/>
    <property type="evidence" value="ECO:0007669"/>
    <property type="project" value="InterPro"/>
</dbReference>
<dbReference type="OMA" id="GHGRENR"/>
<accession>A0A251SGC5</accession>
<gene>
    <name evidence="5" type="ORF">HannXRQ_Chr14g0437361</name>
    <name evidence="4" type="ORF">HanXRQr2_Chr14g0637611</name>
</gene>
<dbReference type="Proteomes" id="UP000215914">
    <property type="component" value="Chromosome 14"/>
</dbReference>
<evidence type="ECO:0000256" key="3">
    <source>
        <dbReference type="SAM" id="Phobius"/>
    </source>
</evidence>
<dbReference type="InParanoid" id="A0A251SGC5"/>
<dbReference type="EMBL" id="MNCJ02000329">
    <property type="protein sequence ID" value="KAF5768542.1"/>
    <property type="molecule type" value="Genomic_DNA"/>
</dbReference>
<protein>
    <submittedName>
        <fullName evidence="4">Cytochrome P450 superfamily</fullName>
    </submittedName>
    <submittedName>
        <fullName evidence="5">Putative cytochrome P450</fullName>
    </submittedName>
</protein>
<dbReference type="Gramene" id="mRNA:HanXRQr2_Chr14g0637611">
    <property type="protein sequence ID" value="CDS:HanXRQr2_Chr14g0637611.1"/>
    <property type="gene ID" value="HanXRQr2_Chr14g0637611"/>
</dbReference>
<sequence length="174" mass="20222">MIQVLTPIFIFLVLYLLWNVYKNQKTRRSKINLPPGSFGWLFLGESLALLRAHWDRVPERFVEERIQKHGSPLVFKTLLLGERMAVLCGPAGHKFVFGNENKPVAAWWPLPMRKLFGRCLVTIRGNEAKWMRKMLSYLGPDAFATRYAATMDVVTRRHIELHWEGNLSPFIVND</sequence>
<evidence type="ECO:0000256" key="2">
    <source>
        <dbReference type="ARBA" id="ARBA00023004"/>
    </source>
</evidence>
<dbReference type="GO" id="GO:0005506">
    <property type="term" value="F:iron ion binding"/>
    <property type="evidence" value="ECO:0007669"/>
    <property type="project" value="InterPro"/>
</dbReference>
<keyword evidence="3" id="KW-0812">Transmembrane</keyword>
<feature type="transmembrane region" description="Helical" evidence="3">
    <location>
        <begin position="6"/>
        <end position="21"/>
    </location>
</feature>
<keyword evidence="3" id="KW-1133">Transmembrane helix</keyword>